<evidence type="ECO:0000256" key="3">
    <source>
        <dbReference type="ARBA" id="ARBA00022692"/>
    </source>
</evidence>
<sequence length="542" mass="57559">MGETVSGPRHISGKGHSGPAASPYLADGRYAHFVLFVLLGVYSVAWMDRTILSILAEDVKRHFQLTDAQLGFLHGTAFGVFYALFGYPLGRLADQCRRVRLMSVCLVLWSAMTAFSGLAANVGQLVVARIGVGIGEAAAAPISYSLLSDWFSRTRRGMALGIYGAGLYLGQGLAFTAGAFVVVRWTETFGKVGPFGLEGWQAAFLILAIPGMALAVVVSALREPLRGLADGIERPSTPGLWSSFFDDVASVIPPFTLYQTARCGPRIFGHNILFAAFAILLSWTLIHATGDVLQWLALSLVSYAIFSSAQILRTRDPAAHALTWRTPAFMCATLGFSLASMLTINLGFWTAPLALRSMALDKATVGTVLGLTTTIFGMLGVISGGRLADLMLRRSPAGRIHVGLASVIIPIPFVIGMCITRNPTVFFLLNVPVVFFGIMWLPAGAATIQELVMPRMRGTAAAILSLMSTFIGSAFGPYLVGKVSAAQGSLSIGILASLPASLAALALLWIARRQVPAAESSKAARAGHAEDAGARVKSRPQI</sequence>
<proteinExistence type="predicted"/>
<reference evidence="12" key="5">
    <citation type="submission" date="2020-08" db="EMBL/GenBank/DDBJ databases">
        <title>Complete genome sequence of Sphingobium barthaii strain KK22, a high-molecular-weight polycyclic aromatic hydrocarbon-degrading soil bacterium.</title>
        <authorList>
            <person name="Mori J.F."/>
            <person name="Kanaly R.A."/>
        </authorList>
    </citation>
    <scope>NUCLEOTIDE SEQUENCE [LARGE SCALE GENOMIC DNA]</scope>
    <source>
        <strain evidence="12">KK22</strain>
    </source>
</reference>
<dbReference type="CDD" id="cd17328">
    <property type="entry name" value="MFS_spinster_like"/>
    <property type="match status" value="1"/>
</dbReference>
<keyword evidence="3 7" id="KW-0812">Transmembrane</keyword>
<reference evidence="10" key="6">
    <citation type="journal article" date="2021" name="Microbiol. Resour. Announc.">
        <title>Complete Genome Sequence of Sphingobium barthaii KK22, a High-Molecular-Weight Polycyclic Aromatic Hydrocarbon-Degrading Soil Bacterium.</title>
        <authorList>
            <person name="Mori J.F."/>
            <person name="Kanaly R.A."/>
        </authorList>
    </citation>
    <scope>NUCLEOTIDE SEQUENCE</scope>
    <source>
        <strain evidence="10">KK22</strain>
    </source>
</reference>
<feature type="transmembrane region" description="Helical" evidence="7">
    <location>
        <begin position="324"/>
        <end position="348"/>
    </location>
</feature>
<evidence type="ECO:0000313" key="12">
    <source>
        <dbReference type="Proteomes" id="UP000593663"/>
    </source>
</evidence>
<reference evidence="9 11" key="1">
    <citation type="journal article" date="2013" name="Biodegradation">
        <title>Occurrence of 4-tert-butylphenol (4-t-BP) biodegradation in an aquatic sample caused by the presence of Spirodela polyrrhiza and isolation of a 4-t-BP-utilizing bacterium.</title>
        <authorList>
            <person name="Ogata Y."/>
            <person name="Toyama T."/>
            <person name="Yu N."/>
            <person name="Wang X."/>
            <person name="Sei K."/>
            <person name="Ike M."/>
        </authorList>
    </citation>
    <scope>NUCLEOTIDE SEQUENCE [LARGE SCALE GENOMIC DNA]</scope>
    <source>
        <strain evidence="9 11">OMI</strain>
    </source>
</reference>
<evidence type="ECO:0000256" key="1">
    <source>
        <dbReference type="ARBA" id="ARBA00004141"/>
    </source>
</evidence>
<dbReference type="Pfam" id="PF07690">
    <property type="entry name" value="MFS_1"/>
    <property type="match status" value="1"/>
</dbReference>
<feature type="transmembrane region" description="Helical" evidence="7">
    <location>
        <begin position="30"/>
        <end position="48"/>
    </location>
</feature>
<feature type="transmembrane region" description="Helical" evidence="7">
    <location>
        <begin position="101"/>
        <end position="120"/>
    </location>
</feature>
<dbReference type="KEGG" id="sbar:H5V43_00765"/>
<evidence type="ECO:0000256" key="5">
    <source>
        <dbReference type="ARBA" id="ARBA00023136"/>
    </source>
</evidence>
<dbReference type="GO" id="GO:0016020">
    <property type="term" value="C:membrane"/>
    <property type="evidence" value="ECO:0007669"/>
    <property type="project" value="UniProtKB-SubCell"/>
</dbReference>
<comment type="subcellular location">
    <subcellularLocation>
        <location evidence="1">Membrane</location>
        <topology evidence="1">Multi-pass membrane protein</topology>
    </subcellularLocation>
</comment>
<evidence type="ECO:0000256" key="6">
    <source>
        <dbReference type="SAM" id="MobiDB-lite"/>
    </source>
</evidence>
<evidence type="ECO:0000256" key="2">
    <source>
        <dbReference type="ARBA" id="ARBA00022448"/>
    </source>
</evidence>
<feature type="transmembrane region" description="Helical" evidence="7">
    <location>
        <begin position="368"/>
        <end position="388"/>
    </location>
</feature>
<feature type="transmembrane region" description="Helical" evidence="7">
    <location>
        <begin position="292"/>
        <end position="312"/>
    </location>
</feature>
<dbReference type="EMBL" id="CP060035">
    <property type="protein sequence ID" value="QOT71746.1"/>
    <property type="molecule type" value="Genomic_DNA"/>
</dbReference>
<organism evidence="9 11">
    <name type="scientific">Sphingobium fuliginis (strain ATCC 27551)</name>
    <dbReference type="NCBI Taxonomy" id="336203"/>
    <lineage>
        <taxon>Bacteria</taxon>
        <taxon>Pseudomonadati</taxon>
        <taxon>Pseudomonadota</taxon>
        <taxon>Alphaproteobacteria</taxon>
        <taxon>Sphingomonadales</taxon>
        <taxon>Sphingomonadaceae</taxon>
        <taxon>Sphingobium</taxon>
    </lineage>
</organism>
<feature type="transmembrane region" description="Helical" evidence="7">
    <location>
        <begin position="202"/>
        <end position="221"/>
    </location>
</feature>
<dbReference type="AlphaFoldDB" id="A0A292ZI90"/>
<dbReference type="GO" id="GO:0022857">
    <property type="term" value="F:transmembrane transporter activity"/>
    <property type="evidence" value="ECO:0007669"/>
    <property type="project" value="InterPro"/>
</dbReference>
<reference evidence="9" key="4">
    <citation type="submission" date="2017-10" db="EMBL/GenBank/DDBJ databases">
        <authorList>
            <person name="Banno H."/>
            <person name="Chua N.-H."/>
        </authorList>
    </citation>
    <scope>NUCLEOTIDE SEQUENCE</scope>
    <source>
        <strain evidence="9">OMI</strain>
    </source>
</reference>
<feature type="transmembrane region" description="Helical" evidence="7">
    <location>
        <begin position="460"/>
        <end position="480"/>
    </location>
</feature>
<name>A0A292ZI90_SPHSA</name>
<protein>
    <submittedName>
        <fullName evidence="10">MFS transporter</fullName>
    </submittedName>
    <submittedName>
        <fullName evidence="9">Major facilitator family transporter</fullName>
    </submittedName>
</protein>
<gene>
    <name evidence="10" type="ORF">H5V43_00765</name>
    <name evidence="9" type="ORF">SFOMI_3130</name>
</gene>
<feature type="transmembrane region" description="Helical" evidence="7">
    <location>
        <begin position="267"/>
        <end position="286"/>
    </location>
</feature>
<dbReference type="EMBL" id="BEWI01000032">
    <property type="protein sequence ID" value="GAY22573.1"/>
    <property type="molecule type" value="Genomic_DNA"/>
</dbReference>
<reference evidence="9" key="3">
    <citation type="submission" date="2017-10" db="EMBL/GenBank/DDBJ databases">
        <title>Bioaugmenting a lab-scale membrane bioreactor with Sphingobium fuliginis OMI to degrade 4-tert-butylphenol.</title>
        <authorList>
            <person name="Takada K."/>
            <person name="Shiba T."/>
            <person name="Soda S."/>
            <person name="Inoue D."/>
            <person name="Miyake M."/>
            <person name="Eguchi M."/>
            <person name="Ike M."/>
        </authorList>
    </citation>
    <scope>NUCLEOTIDE SEQUENCE</scope>
    <source>
        <strain evidence="9">OMI</strain>
    </source>
</reference>
<keyword evidence="2" id="KW-0813">Transport</keyword>
<dbReference type="SUPFAM" id="SSF103473">
    <property type="entry name" value="MFS general substrate transporter"/>
    <property type="match status" value="1"/>
</dbReference>
<dbReference type="InterPro" id="IPR036259">
    <property type="entry name" value="MFS_trans_sf"/>
</dbReference>
<dbReference type="InterPro" id="IPR044770">
    <property type="entry name" value="MFS_spinster-like"/>
</dbReference>
<dbReference type="PANTHER" id="PTHR23505:SF79">
    <property type="entry name" value="PROTEIN SPINSTER"/>
    <property type="match status" value="1"/>
</dbReference>
<feature type="transmembrane region" description="Helical" evidence="7">
    <location>
        <begin position="400"/>
        <end position="419"/>
    </location>
</feature>
<keyword evidence="4 7" id="KW-1133">Transmembrane helix</keyword>
<dbReference type="Proteomes" id="UP000221538">
    <property type="component" value="Unassembled WGS sequence"/>
</dbReference>
<evidence type="ECO:0000313" key="9">
    <source>
        <dbReference type="EMBL" id="GAY22573.1"/>
    </source>
</evidence>
<evidence type="ECO:0000313" key="10">
    <source>
        <dbReference type="EMBL" id="QOT71746.1"/>
    </source>
</evidence>
<evidence type="ECO:0000259" key="8">
    <source>
        <dbReference type="PROSITE" id="PS50850"/>
    </source>
</evidence>
<evidence type="ECO:0000313" key="11">
    <source>
        <dbReference type="Proteomes" id="UP000221538"/>
    </source>
</evidence>
<evidence type="ECO:0000256" key="7">
    <source>
        <dbReference type="SAM" id="Phobius"/>
    </source>
</evidence>
<dbReference type="RefSeq" id="WP_099186192.1">
    <property type="nucleotide sequence ID" value="NZ_BEWI01000032.1"/>
</dbReference>
<feature type="transmembrane region" description="Helical" evidence="7">
    <location>
        <begin position="159"/>
        <end position="182"/>
    </location>
</feature>
<feature type="domain" description="Major facilitator superfamily (MFS) profile" evidence="8">
    <location>
        <begin position="34"/>
        <end position="515"/>
    </location>
</feature>
<reference evidence="9 11" key="2">
    <citation type="journal article" date="2013" name="Environ. Sci. Technol.">
        <title>The 4-tert-butylphenol-utilizing bacterium Sphingobium fuliginis OMI can degrade bisphenols via phenolic ring hydroxylation and meta-cleavage pathway.</title>
        <authorList>
            <person name="Ogata Y."/>
            <person name="Goda S."/>
            <person name="Toyama T."/>
            <person name="Sei K."/>
            <person name="Ike M."/>
        </authorList>
    </citation>
    <scope>NUCLEOTIDE SEQUENCE [LARGE SCALE GENOMIC DNA]</scope>
    <source>
        <strain evidence="9 11">OMI</strain>
    </source>
</reference>
<feature type="transmembrane region" description="Helical" evidence="7">
    <location>
        <begin position="68"/>
        <end position="89"/>
    </location>
</feature>
<dbReference type="Proteomes" id="UP000593663">
    <property type="component" value="Chromosome 1"/>
</dbReference>
<dbReference type="InterPro" id="IPR011701">
    <property type="entry name" value="MFS"/>
</dbReference>
<dbReference type="InterPro" id="IPR020846">
    <property type="entry name" value="MFS_dom"/>
</dbReference>
<dbReference type="PANTHER" id="PTHR23505">
    <property type="entry name" value="SPINSTER"/>
    <property type="match status" value="1"/>
</dbReference>
<dbReference type="Gene3D" id="1.20.1250.20">
    <property type="entry name" value="MFS general substrate transporter like domains"/>
    <property type="match status" value="2"/>
</dbReference>
<evidence type="ECO:0000256" key="4">
    <source>
        <dbReference type="ARBA" id="ARBA00022989"/>
    </source>
</evidence>
<feature type="transmembrane region" description="Helical" evidence="7">
    <location>
        <begin position="126"/>
        <end position="147"/>
    </location>
</feature>
<accession>A0A292ZI90</accession>
<feature type="transmembrane region" description="Helical" evidence="7">
    <location>
        <begin position="492"/>
        <end position="511"/>
    </location>
</feature>
<feature type="transmembrane region" description="Helical" evidence="7">
    <location>
        <begin position="425"/>
        <end position="448"/>
    </location>
</feature>
<feature type="region of interest" description="Disordered" evidence="6">
    <location>
        <begin position="522"/>
        <end position="542"/>
    </location>
</feature>
<keyword evidence="5 7" id="KW-0472">Membrane</keyword>
<dbReference type="PROSITE" id="PS50850">
    <property type="entry name" value="MFS"/>
    <property type="match status" value="1"/>
</dbReference>